<protein>
    <submittedName>
        <fullName evidence="7">ABC-type multidrug transport system fused ATPase/permease subunit</fullName>
    </submittedName>
</protein>
<dbReference type="InterPro" id="IPR011527">
    <property type="entry name" value="ABC1_TM_dom"/>
</dbReference>
<feature type="transmembrane region" description="Helical" evidence="5">
    <location>
        <begin position="132"/>
        <end position="152"/>
    </location>
</feature>
<feature type="transmembrane region" description="Helical" evidence="5">
    <location>
        <begin position="23"/>
        <end position="46"/>
    </location>
</feature>
<dbReference type="Gene3D" id="3.40.50.300">
    <property type="entry name" value="P-loop containing nucleotide triphosphate hydrolases"/>
    <property type="match status" value="1"/>
</dbReference>
<evidence type="ECO:0000256" key="3">
    <source>
        <dbReference type="ARBA" id="ARBA00022989"/>
    </source>
</evidence>
<evidence type="ECO:0000256" key="4">
    <source>
        <dbReference type="ARBA" id="ARBA00023136"/>
    </source>
</evidence>
<sequence>MTPNKITSTNTLVRLWHGVRRKWFATLVALGIGQAALSMIMAWAMIELNRSNGAASIVLSLVTMALVALGIGALRVNERVVAERLGQDYVHDIRRELVRSVLTPGDSSSLGITVARTTNDLSSVRNWISQGIAPLVVAVPLLSGVLIAFAILDWRLAIGAAIPLVVLGVGVALWTRDAYAKSRALRRTRGAMASRIAETTLAAESVVSAGGAHRELKNIDTIAKRLIDRAVTRAETLGLLRATGLVAGTLMTMVVATLGIILEMPPEKVVAALAIAGIATTPLMDMGRIVEFRQSYLAACAVLIPSLEDARARRSQAQEHRERAVPHIEATSSRHVYLDISDHLISPLDLAPRDRVVFTGDQRAVTEMLMRTQGLLVPSTSSSDVVAVGDKNLVALQARERRAYIGHAHSGMTFERGTVLRAIRYRNPSLDKQLAVDLFNRVGLDELEDGTQTFLRRGGEALTPNQRARLSLARALYGEPPLLIIQGLEADLDDNGRELLCKTVQQYPGVVILVNCPHTASELETRSVPVMSTQAA</sequence>
<feature type="domain" description="ABC transmembrane type-1" evidence="6">
    <location>
        <begin position="24"/>
        <end position="295"/>
    </location>
</feature>
<organism evidence="7 8">
    <name type="scientific">Brevibacterium paucivorans</name>
    <dbReference type="NCBI Taxonomy" id="170994"/>
    <lineage>
        <taxon>Bacteria</taxon>
        <taxon>Bacillati</taxon>
        <taxon>Actinomycetota</taxon>
        <taxon>Actinomycetes</taxon>
        <taxon>Micrococcales</taxon>
        <taxon>Brevibacteriaceae</taxon>
        <taxon>Brevibacterium</taxon>
    </lineage>
</organism>
<feature type="transmembrane region" description="Helical" evidence="5">
    <location>
        <begin position="239"/>
        <end position="262"/>
    </location>
</feature>
<dbReference type="PANTHER" id="PTHR24221">
    <property type="entry name" value="ATP-BINDING CASSETTE SUB-FAMILY B"/>
    <property type="match status" value="1"/>
</dbReference>
<comment type="caution">
    <text evidence="7">The sequence shown here is derived from an EMBL/GenBank/DDBJ whole genome shotgun (WGS) entry which is preliminary data.</text>
</comment>
<dbReference type="RefSeq" id="WP_204515191.1">
    <property type="nucleotide sequence ID" value="NZ_JAFBCP010000001.1"/>
</dbReference>
<keyword evidence="2 5" id="KW-0812">Transmembrane</keyword>
<evidence type="ECO:0000256" key="1">
    <source>
        <dbReference type="ARBA" id="ARBA00004651"/>
    </source>
</evidence>
<evidence type="ECO:0000256" key="2">
    <source>
        <dbReference type="ARBA" id="ARBA00022692"/>
    </source>
</evidence>
<feature type="transmembrane region" description="Helical" evidence="5">
    <location>
        <begin position="52"/>
        <end position="74"/>
    </location>
</feature>
<dbReference type="PANTHER" id="PTHR24221:SF654">
    <property type="entry name" value="ATP-BINDING CASSETTE SUB-FAMILY B MEMBER 6"/>
    <property type="match status" value="1"/>
</dbReference>
<dbReference type="EMBL" id="JAFBCP010000001">
    <property type="protein sequence ID" value="MBM7816403.1"/>
    <property type="molecule type" value="Genomic_DNA"/>
</dbReference>
<dbReference type="InterPro" id="IPR036640">
    <property type="entry name" value="ABC1_TM_sf"/>
</dbReference>
<dbReference type="SUPFAM" id="SSF52540">
    <property type="entry name" value="P-loop containing nucleoside triphosphate hydrolases"/>
    <property type="match status" value="1"/>
</dbReference>
<dbReference type="InterPro" id="IPR039421">
    <property type="entry name" value="Type_1_exporter"/>
</dbReference>
<dbReference type="SUPFAM" id="SSF90123">
    <property type="entry name" value="ABC transporter transmembrane region"/>
    <property type="match status" value="1"/>
</dbReference>
<feature type="transmembrane region" description="Helical" evidence="5">
    <location>
        <begin position="158"/>
        <end position="179"/>
    </location>
</feature>
<keyword evidence="8" id="KW-1185">Reference proteome</keyword>
<gene>
    <name evidence="7" type="ORF">JOE56_001097</name>
</gene>
<comment type="subcellular location">
    <subcellularLocation>
        <location evidence="1">Cell membrane</location>
        <topology evidence="1">Multi-pass membrane protein</topology>
    </subcellularLocation>
</comment>
<dbReference type="PROSITE" id="PS50929">
    <property type="entry name" value="ABC_TM1F"/>
    <property type="match status" value="1"/>
</dbReference>
<dbReference type="Gene3D" id="1.20.1560.10">
    <property type="entry name" value="ABC transporter type 1, transmembrane domain"/>
    <property type="match status" value="1"/>
</dbReference>
<evidence type="ECO:0000256" key="5">
    <source>
        <dbReference type="SAM" id="Phobius"/>
    </source>
</evidence>
<dbReference type="Proteomes" id="UP000809290">
    <property type="component" value="Unassembled WGS sequence"/>
</dbReference>
<keyword evidence="4 5" id="KW-0472">Membrane</keyword>
<name>A0ABS2SJG4_9MICO</name>
<keyword evidence="3 5" id="KW-1133">Transmembrane helix</keyword>
<dbReference type="CDD" id="cd07346">
    <property type="entry name" value="ABC_6TM_exporters"/>
    <property type="match status" value="1"/>
</dbReference>
<proteinExistence type="predicted"/>
<reference evidence="7 8" key="1">
    <citation type="submission" date="2021-01" db="EMBL/GenBank/DDBJ databases">
        <title>Sequencing the genomes of 1000 actinobacteria strains.</title>
        <authorList>
            <person name="Klenk H.-P."/>
        </authorList>
    </citation>
    <scope>NUCLEOTIDE SEQUENCE [LARGE SCALE GENOMIC DNA]</scope>
    <source>
        <strain evidence="7 8">DSM 13657</strain>
    </source>
</reference>
<accession>A0ABS2SJG4</accession>
<evidence type="ECO:0000313" key="7">
    <source>
        <dbReference type="EMBL" id="MBM7816403.1"/>
    </source>
</evidence>
<dbReference type="Pfam" id="PF00664">
    <property type="entry name" value="ABC_membrane"/>
    <property type="match status" value="1"/>
</dbReference>
<evidence type="ECO:0000259" key="6">
    <source>
        <dbReference type="PROSITE" id="PS50929"/>
    </source>
</evidence>
<evidence type="ECO:0000313" key="8">
    <source>
        <dbReference type="Proteomes" id="UP000809290"/>
    </source>
</evidence>
<dbReference type="InterPro" id="IPR027417">
    <property type="entry name" value="P-loop_NTPase"/>
</dbReference>